<dbReference type="PANTHER" id="PTHR30290:SF65">
    <property type="entry name" value="MONOACYL PHOSPHATIDYLINOSITOL TETRAMANNOSIDE-BINDING PROTEIN LPQW-RELATED"/>
    <property type="match status" value="1"/>
</dbReference>
<protein>
    <recommendedName>
        <fullName evidence="2">Solute-binding protein family 5 domain-containing protein</fullName>
    </recommendedName>
</protein>
<feature type="domain" description="Solute-binding protein family 5" evidence="2">
    <location>
        <begin position="105"/>
        <end position="478"/>
    </location>
</feature>
<dbReference type="Gene3D" id="3.10.105.10">
    <property type="entry name" value="Dipeptide-binding Protein, Domain 3"/>
    <property type="match status" value="1"/>
</dbReference>
<evidence type="ECO:0000313" key="3">
    <source>
        <dbReference type="EMBL" id="OKL50247.1"/>
    </source>
</evidence>
<dbReference type="GO" id="GO:0043190">
    <property type="term" value="C:ATP-binding cassette (ABC) transporter complex"/>
    <property type="evidence" value="ECO:0007669"/>
    <property type="project" value="InterPro"/>
</dbReference>
<dbReference type="InterPro" id="IPR030678">
    <property type="entry name" value="Peptide/Ni-bd"/>
</dbReference>
<dbReference type="GO" id="GO:0042597">
    <property type="term" value="C:periplasmic space"/>
    <property type="evidence" value="ECO:0007669"/>
    <property type="project" value="UniProtKB-ARBA"/>
</dbReference>
<proteinExistence type="predicted"/>
<evidence type="ECO:0000313" key="4">
    <source>
        <dbReference type="Proteomes" id="UP000186465"/>
    </source>
</evidence>
<dbReference type="GO" id="GO:0015833">
    <property type="term" value="P:peptide transport"/>
    <property type="evidence" value="ECO:0007669"/>
    <property type="project" value="TreeGrafter"/>
</dbReference>
<sequence length="561" mass="61759">MKHILKVTTVAMAAGALLLSACGTGTTGQSGTGEGGAPLQIKATDYLKVDYADLKDGGTLTLPVSQVTDQMNSFHADSTNDTSVIWSWYNPQIALFDDQGEWYPNPAYITEWKDEVVDGKTQVTFTVNDKAKWNDGTPIDWTAFEATWKVSNGKDAANFPANNTGGYQQIESITKGDKDNVVVVKFDRVFPWWKQTFETLYHPKAVDPEIFQNGYIKNAHGEWGAGPYKLENIDFNGGSVTFVPNENWWGDKPKLERVTLVAKDDQAEVAAFKNKEIDMIAVGNADRLAQVADLTDITKYTAPSLSLALIQLNADSEVMKDKEVRSAFFHAIDRETLFKIRFQGIDFKEDPVGSNLVRPSQKSYQDNLGELGKFDPEKAKSMLEAAGWTQAEGQEYRTKDGKTLEVLIPNFSTNPLLKNMYGAIQSMLKNVGIKLNIDQRSAADFQKTMADKSFDLVLSGLTLSNPFGMGDLGQVYRSDSELSKTGLGSAELDKKIEEAEHQPTEAEAVEAGNKVEAEALAQAGWLPIYNGPVIVATRNGLANIGAMGFTKIAHEYIGWKK</sequence>
<dbReference type="PANTHER" id="PTHR30290">
    <property type="entry name" value="PERIPLASMIC BINDING COMPONENT OF ABC TRANSPORTER"/>
    <property type="match status" value="1"/>
</dbReference>
<comment type="caution">
    <text evidence="3">The sequence shown here is derived from an EMBL/GenBank/DDBJ whole genome shotgun (WGS) entry which is preliminary data.</text>
</comment>
<dbReference type="PROSITE" id="PS51257">
    <property type="entry name" value="PROKAR_LIPOPROTEIN"/>
    <property type="match status" value="1"/>
</dbReference>
<dbReference type="PIRSF" id="PIRSF002741">
    <property type="entry name" value="MppA"/>
    <property type="match status" value="1"/>
</dbReference>
<dbReference type="CDD" id="cd08501">
    <property type="entry name" value="PBP2_Lpqw"/>
    <property type="match status" value="1"/>
</dbReference>
<dbReference type="Proteomes" id="UP000186465">
    <property type="component" value="Unassembled WGS sequence"/>
</dbReference>
<dbReference type="InterPro" id="IPR000914">
    <property type="entry name" value="SBP_5_dom"/>
</dbReference>
<dbReference type="Gene3D" id="3.90.76.10">
    <property type="entry name" value="Dipeptide-binding Protein, Domain 1"/>
    <property type="match status" value="1"/>
</dbReference>
<dbReference type="InterPro" id="IPR039424">
    <property type="entry name" value="SBP_5"/>
</dbReference>
<dbReference type="AlphaFoldDB" id="A0A1Q5PRN4"/>
<feature type="chain" id="PRO_5038644058" description="Solute-binding protein family 5 domain-containing protein" evidence="1">
    <location>
        <begin position="22"/>
        <end position="561"/>
    </location>
</feature>
<dbReference type="OrthoDB" id="7888869at2"/>
<gene>
    <name evidence="3" type="ORF">BM477_02320</name>
</gene>
<dbReference type="STRING" id="156892.BM477_02320"/>
<dbReference type="Pfam" id="PF00496">
    <property type="entry name" value="SBP_bac_5"/>
    <property type="match status" value="1"/>
</dbReference>
<keyword evidence="1" id="KW-0732">Signal</keyword>
<dbReference type="RefSeq" id="WP_075361072.1">
    <property type="nucleotide sequence ID" value="NZ_MPDM01000002.1"/>
</dbReference>
<dbReference type="SUPFAM" id="SSF53850">
    <property type="entry name" value="Periplasmic binding protein-like II"/>
    <property type="match status" value="1"/>
</dbReference>
<dbReference type="Gene3D" id="3.40.190.10">
    <property type="entry name" value="Periplasmic binding protein-like II"/>
    <property type="match status" value="1"/>
</dbReference>
<dbReference type="GO" id="GO:1904680">
    <property type="term" value="F:peptide transmembrane transporter activity"/>
    <property type="evidence" value="ECO:0007669"/>
    <property type="project" value="TreeGrafter"/>
</dbReference>
<feature type="signal peptide" evidence="1">
    <location>
        <begin position="1"/>
        <end position="21"/>
    </location>
</feature>
<name>A0A1Q5PRN4_9ACTO</name>
<reference evidence="4" key="1">
    <citation type="submission" date="2016-11" db="EMBL/GenBank/DDBJ databases">
        <title>Actinomyces gypaetusis sp. nov. isolated from Gypaetus barbatus in Qinghai Tibet Plateau China.</title>
        <authorList>
            <person name="Meng X."/>
        </authorList>
    </citation>
    <scope>NUCLEOTIDE SEQUENCE [LARGE SCALE GENOMIC DNA]</scope>
    <source>
        <strain evidence="4">DSM 15383</strain>
    </source>
</reference>
<organism evidence="3 4">
    <name type="scientific">Boudabousia marimammalium</name>
    <dbReference type="NCBI Taxonomy" id="156892"/>
    <lineage>
        <taxon>Bacteria</taxon>
        <taxon>Bacillati</taxon>
        <taxon>Actinomycetota</taxon>
        <taxon>Actinomycetes</taxon>
        <taxon>Actinomycetales</taxon>
        <taxon>Actinomycetaceae</taxon>
        <taxon>Boudabousia</taxon>
    </lineage>
</organism>
<dbReference type="EMBL" id="MPDM01000002">
    <property type="protein sequence ID" value="OKL50247.1"/>
    <property type="molecule type" value="Genomic_DNA"/>
</dbReference>
<evidence type="ECO:0000259" key="2">
    <source>
        <dbReference type="Pfam" id="PF00496"/>
    </source>
</evidence>
<accession>A0A1Q5PRN4</accession>
<evidence type="ECO:0000256" key="1">
    <source>
        <dbReference type="SAM" id="SignalP"/>
    </source>
</evidence>
<keyword evidence="4" id="KW-1185">Reference proteome</keyword>